<reference evidence="1" key="1">
    <citation type="submission" date="2016-01" db="EMBL/GenBank/DDBJ databases">
        <authorList>
            <person name="Peeters C."/>
        </authorList>
    </citation>
    <scope>NUCLEOTIDE SEQUENCE</scope>
    <source>
        <strain evidence="1">LMG 29320</strain>
    </source>
</reference>
<sequence length="98" mass="10657">MKPKAGRLPKLVLFANQKTMPTRGTSDTYFEVYASYRGTAGSGFYGTLKAIRKADSRLLFPFDGAEQIGPYSSKEDATNAAQTRGDALVAADIAYPER</sequence>
<proteinExistence type="predicted"/>
<dbReference type="Proteomes" id="UP000054903">
    <property type="component" value="Unassembled WGS sequence"/>
</dbReference>
<keyword evidence="2" id="KW-1185">Reference proteome</keyword>
<evidence type="ECO:0000313" key="2">
    <source>
        <dbReference type="Proteomes" id="UP000054903"/>
    </source>
</evidence>
<organism evidence="1 2">
    <name type="scientific">Caballeronia fortuita</name>
    <dbReference type="NCBI Taxonomy" id="1777138"/>
    <lineage>
        <taxon>Bacteria</taxon>
        <taxon>Pseudomonadati</taxon>
        <taxon>Pseudomonadota</taxon>
        <taxon>Betaproteobacteria</taxon>
        <taxon>Burkholderiales</taxon>
        <taxon>Burkholderiaceae</taxon>
        <taxon>Caballeronia</taxon>
    </lineage>
</organism>
<accession>A0A158CMT2</accession>
<dbReference type="AlphaFoldDB" id="A0A158CMT2"/>
<gene>
    <name evidence="1" type="ORF">AWB77_04301</name>
</gene>
<dbReference type="EMBL" id="FCNX02000011">
    <property type="protein sequence ID" value="SAK83580.1"/>
    <property type="molecule type" value="Genomic_DNA"/>
</dbReference>
<comment type="caution">
    <text evidence="1">The sequence shown here is derived from an EMBL/GenBank/DDBJ whole genome shotgun (WGS) entry which is preliminary data.</text>
</comment>
<dbReference type="RefSeq" id="WP_244158597.1">
    <property type="nucleotide sequence ID" value="NZ_FCNX02000011.1"/>
</dbReference>
<dbReference type="InterPro" id="IPR046569">
    <property type="entry name" value="DUF6723"/>
</dbReference>
<evidence type="ECO:0000313" key="1">
    <source>
        <dbReference type="EMBL" id="SAK83580.1"/>
    </source>
</evidence>
<name>A0A158CMT2_9BURK</name>
<protein>
    <submittedName>
        <fullName evidence="1">Uncharacterized protein</fullName>
    </submittedName>
</protein>
<dbReference type="Pfam" id="PF20484">
    <property type="entry name" value="DUF6723"/>
    <property type="match status" value="1"/>
</dbReference>